<dbReference type="Pfam" id="PF00011">
    <property type="entry name" value="HSP20"/>
    <property type="match status" value="1"/>
</dbReference>
<dbReference type="CDD" id="cd06464">
    <property type="entry name" value="ACD_sHsps-like"/>
    <property type="match status" value="1"/>
</dbReference>
<dbReference type="AlphaFoldDB" id="A0A1F4XNG3"/>
<dbReference type="EMBL" id="MEWU01000024">
    <property type="protein sequence ID" value="OGC83282.1"/>
    <property type="molecule type" value="Genomic_DNA"/>
</dbReference>
<dbReference type="InterPro" id="IPR002068">
    <property type="entry name" value="A-crystallin/Hsp20_dom"/>
</dbReference>
<accession>A0A1F4XNG3</accession>
<dbReference type="SUPFAM" id="SSF49764">
    <property type="entry name" value="HSP20-like chaperones"/>
    <property type="match status" value="1"/>
</dbReference>
<evidence type="ECO:0000259" key="3">
    <source>
        <dbReference type="PROSITE" id="PS01031"/>
    </source>
</evidence>
<organism evidence="4 5">
    <name type="scientific">Candidatus Adlerbacteria bacterium RIFCSPHIGHO2_02_FULL_52_17</name>
    <dbReference type="NCBI Taxonomy" id="1797240"/>
    <lineage>
        <taxon>Bacteria</taxon>
        <taxon>Candidatus Adleribacteriota</taxon>
    </lineage>
</organism>
<dbReference type="Proteomes" id="UP000177564">
    <property type="component" value="Unassembled WGS sequence"/>
</dbReference>
<proteinExistence type="inferred from homology"/>
<evidence type="ECO:0000313" key="4">
    <source>
        <dbReference type="EMBL" id="OGC83282.1"/>
    </source>
</evidence>
<evidence type="ECO:0000313" key="5">
    <source>
        <dbReference type="Proteomes" id="UP000177564"/>
    </source>
</evidence>
<gene>
    <name evidence="4" type="ORF">A3D68_01040</name>
</gene>
<dbReference type="InterPro" id="IPR008978">
    <property type="entry name" value="HSP20-like_chaperone"/>
</dbReference>
<evidence type="ECO:0000256" key="2">
    <source>
        <dbReference type="RuleBase" id="RU003616"/>
    </source>
</evidence>
<reference evidence="4 5" key="1">
    <citation type="journal article" date="2016" name="Nat. Commun.">
        <title>Thousands of microbial genomes shed light on interconnected biogeochemical processes in an aquifer system.</title>
        <authorList>
            <person name="Anantharaman K."/>
            <person name="Brown C.T."/>
            <person name="Hug L.A."/>
            <person name="Sharon I."/>
            <person name="Castelle C.J."/>
            <person name="Probst A.J."/>
            <person name="Thomas B.C."/>
            <person name="Singh A."/>
            <person name="Wilkins M.J."/>
            <person name="Karaoz U."/>
            <person name="Brodie E.L."/>
            <person name="Williams K.H."/>
            <person name="Hubbard S.S."/>
            <person name="Banfield J.F."/>
        </authorList>
    </citation>
    <scope>NUCLEOTIDE SEQUENCE [LARGE SCALE GENOMIC DNA]</scope>
</reference>
<feature type="domain" description="SHSP" evidence="3">
    <location>
        <begin position="64"/>
        <end position="176"/>
    </location>
</feature>
<dbReference type="PANTHER" id="PTHR11527">
    <property type="entry name" value="HEAT-SHOCK PROTEIN 20 FAMILY MEMBER"/>
    <property type="match status" value="1"/>
</dbReference>
<sequence>MARNKKSLFDWLTGGGAADRDFSFDDLESGGASPAMVEGRSLNIKGKQGNTSVATNGSLLSEPAEELEGELSVDVYQTPTHIVIKAMIAGVRPEDLDVSLTRDMVTIRGKREQHTEGGGDDFFFQELYWGSFSRTIVLPQEVEIEEAEASEKHGLLTIKLPKLDKGRHAKLKVKSS</sequence>
<comment type="similarity">
    <text evidence="1 2">Belongs to the small heat shock protein (HSP20) family.</text>
</comment>
<dbReference type="InterPro" id="IPR031107">
    <property type="entry name" value="Small_HSP"/>
</dbReference>
<name>A0A1F4XNG3_9BACT</name>
<evidence type="ECO:0000256" key="1">
    <source>
        <dbReference type="PROSITE-ProRule" id="PRU00285"/>
    </source>
</evidence>
<dbReference type="PROSITE" id="PS01031">
    <property type="entry name" value="SHSP"/>
    <property type="match status" value="1"/>
</dbReference>
<protein>
    <recommendedName>
        <fullName evidence="3">SHSP domain-containing protein</fullName>
    </recommendedName>
</protein>
<comment type="caution">
    <text evidence="4">The sequence shown here is derived from an EMBL/GenBank/DDBJ whole genome shotgun (WGS) entry which is preliminary data.</text>
</comment>
<dbReference type="STRING" id="1797240.A3D68_01040"/>
<dbReference type="Gene3D" id="2.60.40.790">
    <property type="match status" value="1"/>
</dbReference>